<dbReference type="Proteomes" id="UP001057402">
    <property type="component" value="Chromosome 7"/>
</dbReference>
<keyword evidence="2" id="KW-1185">Reference proteome</keyword>
<accession>A0ACB9NVZ8</accession>
<evidence type="ECO:0000313" key="1">
    <source>
        <dbReference type="EMBL" id="KAI4340500.1"/>
    </source>
</evidence>
<name>A0ACB9NVZ8_9MYRT</name>
<gene>
    <name evidence="1" type="ORF">MLD38_025329</name>
</gene>
<organism evidence="1 2">
    <name type="scientific">Melastoma candidum</name>
    <dbReference type="NCBI Taxonomy" id="119954"/>
    <lineage>
        <taxon>Eukaryota</taxon>
        <taxon>Viridiplantae</taxon>
        <taxon>Streptophyta</taxon>
        <taxon>Embryophyta</taxon>
        <taxon>Tracheophyta</taxon>
        <taxon>Spermatophyta</taxon>
        <taxon>Magnoliopsida</taxon>
        <taxon>eudicotyledons</taxon>
        <taxon>Gunneridae</taxon>
        <taxon>Pentapetalae</taxon>
        <taxon>rosids</taxon>
        <taxon>malvids</taxon>
        <taxon>Myrtales</taxon>
        <taxon>Melastomataceae</taxon>
        <taxon>Melastomatoideae</taxon>
        <taxon>Melastomateae</taxon>
        <taxon>Melastoma</taxon>
    </lineage>
</organism>
<comment type="caution">
    <text evidence="1">The sequence shown here is derived from an EMBL/GenBank/DDBJ whole genome shotgun (WGS) entry which is preliminary data.</text>
</comment>
<protein>
    <submittedName>
        <fullName evidence="1">Uncharacterized protein</fullName>
    </submittedName>
</protein>
<proteinExistence type="predicted"/>
<reference evidence="2" key="1">
    <citation type="journal article" date="2023" name="Front. Plant Sci.">
        <title>Chromosomal-level genome assembly of Melastoma candidum provides insights into trichome evolution.</title>
        <authorList>
            <person name="Zhong Y."/>
            <person name="Wu W."/>
            <person name="Sun C."/>
            <person name="Zou P."/>
            <person name="Liu Y."/>
            <person name="Dai S."/>
            <person name="Zhou R."/>
        </authorList>
    </citation>
    <scope>NUCLEOTIDE SEQUENCE [LARGE SCALE GENOMIC DNA]</scope>
</reference>
<dbReference type="EMBL" id="CM042886">
    <property type="protein sequence ID" value="KAI4340500.1"/>
    <property type="molecule type" value="Genomic_DNA"/>
</dbReference>
<sequence>MGELTEKHKLLIQALISRGPLSEEEAISMVLSGRSQGTRDQLFKEYLSRINEELSFVQCEVRACRDQYDGNVYYGFVNKVSDDHSQLGTTYSVPQIALYKAVMEAILQDGAAQGCISNIDALNICLDSQNLTGSSQSEGTSVLVPAALKNFTLLQKDKTLEDLTRDRWLCLTPDGNIGLGVRSFLDLRTWFSNSGVPSCELCSEAAIKAVLCPNENCSVRLHEYCLKKRSLQKRIEKVCPGCGTPWSSTAPKSELVDEDKEPVHPVKTEQASGSRRKKLRNSANGQAATQHPSSSQSQEPKQQPEHRKAIRRSARLRQ</sequence>
<evidence type="ECO:0000313" key="2">
    <source>
        <dbReference type="Proteomes" id="UP001057402"/>
    </source>
</evidence>